<dbReference type="EMBL" id="MU032346">
    <property type="protein sequence ID" value="KAF3767689.1"/>
    <property type="molecule type" value="Genomic_DNA"/>
</dbReference>
<feature type="compositionally biased region" description="Polar residues" evidence="1">
    <location>
        <begin position="1"/>
        <end position="12"/>
    </location>
</feature>
<dbReference type="GeneID" id="63836669"/>
<evidence type="ECO:0000313" key="2">
    <source>
        <dbReference type="EMBL" id="KAF3767689.1"/>
    </source>
</evidence>
<evidence type="ECO:0000256" key="1">
    <source>
        <dbReference type="SAM" id="MobiDB-lite"/>
    </source>
</evidence>
<dbReference type="RefSeq" id="XP_040778650.1">
    <property type="nucleotide sequence ID" value="XM_040919540.1"/>
</dbReference>
<feature type="region of interest" description="Disordered" evidence="1">
    <location>
        <begin position="1"/>
        <end position="55"/>
    </location>
</feature>
<protein>
    <submittedName>
        <fullName evidence="2">Uncharacterized protein</fullName>
    </submittedName>
</protein>
<accession>A0A9P5CQM8</accession>
<dbReference type="Proteomes" id="UP000803844">
    <property type="component" value="Unassembled WGS sequence"/>
</dbReference>
<proteinExistence type="predicted"/>
<feature type="compositionally biased region" description="Basic and acidic residues" evidence="1">
    <location>
        <begin position="23"/>
        <end position="38"/>
    </location>
</feature>
<name>A0A9P5CQM8_CRYP1</name>
<feature type="compositionally biased region" description="Polar residues" evidence="1">
    <location>
        <begin position="41"/>
        <end position="55"/>
    </location>
</feature>
<organism evidence="2 3">
    <name type="scientific">Cryphonectria parasitica (strain ATCC 38755 / EP155)</name>
    <dbReference type="NCBI Taxonomy" id="660469"/>
    <lineage>
        <taxon>Eukaryota</taxon>
        <taxon>Fungi</taxon>
        <taxon>Dikarya</taxon>
        <taxon>Ascomycota</taxon>
        <taxon>Pezizomycotina</taxon>
        <taxon>Sordariomycetes</taxon>
        <taxon>Sordariomycetidae</taxon>
        <taxon>Diaporthales</taxon>
        <taxon>Cryphonectriaceae</taxon>
        <taxon>Cryphonectria-Endothia species complex</taxon>
        <taxon>Cryphonectria</taxon>
    </lineage>
</organism>
<keyword evidence="3" id="KW-1185">Reference proteome</keyword>
<dbReference type="AlphaFoldDB" id="A0A9P5CQM8"/>
<gene>
    <name evidence="2" type="ORF">M406DRAFT_321664</name>
</gene>
<comment type="caution">
    <text evidence="2">The sequence shown here is derived from an EMBL/GenBank/DDBJ whole genome shotgun (WGS) entry which is preliminary data.</text>
</comment>
<reference evidence="2" key="1">
    <citation type="journal article" date="2020" name="Phytopathology">
        <title>Genome sequence of the chestnut blight fungus Cryphonectria parasitica EP155: A fundamental resource for an archetypical invasive plant pathogen.</title>
        <authorList>
            <person name="Crouch J.A."/>
            <person name="Dawe A."/>
            <person name="Aerts A."/>
            <person name="Barry K."/>
            <person name="Churchill A.C.L."/>
            <person name="Grimwood J."/>
            <person name="Hillman B."/>
            <person name="Milgroom M.G."/>
            <person name="Pangilinan J."/>
            <person name="Smith M."/>
            <person name="Salamov A."/>
            <person name="Schmutz J."/>
            <person name="Yadav J."/>
            <person name="Grigoriev I.V."/>
            <person name="Nuss D."/>
        </authorList>
    </citation>
    <scope>NUCLEOTIDE SEQUENCE</scope>
    <source>
        <strain evidence="2">EP155</strain>
    </source>
</reference>
<sequence>MLPSILNQSGVQRSVHGTVDSAEEGHEKPREKTPDLERACPSNSACGSRLNAQQL</sequence>
<evidence type="ECO:0000313" key="3">
    <source>
        <dbReference type="Proteomes" id="UP000803844"/>
    </source>
</evidence>